<evidence type="ECO:0000313" key="5">
    <source>
        <dbReference type="Proteomes" id="UP000429607"/>
    </source>
</evidence>
<evidence type="ECO:0008006" key="8">
    <source>
        <dbReference type="Google" id="ProtNLM"/>
    </source>
</evidence>
<evidence type="ECO:0000256" key="1">
    <source>
        <dbReference type="SAM" id="SignalP"/>
    </source>
</evidence>
<feature type="chain" id="PRO_5036165501" description="RxLR effector protein" evidence="1">
    <location>
        <begin position="18"/>
        <end position="50"/>
    </location>
</feature>
<dbReference type="EMBL" id="QXFV01000035">
    <property type="protein sequence ID" value="KAE9051720.1"/>
    <property type="molecule type" value="Genomic_DNA"/>
</dbReference>
<accession>A0A6A3P7R4</accession>
<sequence length="50" mass="5318">MNLGITFATVCIALVQPLSVNPSGFYPTKKDRSVVHTTIFVLAPGSLGQK</sequence>
<organism evidence="3 5">
    <name type="scientific">Phytophthora rubi</name>
    <dbReference type="NCBI Taxonomy" id="129364"/>
    <lineage>
        <taxon>Eukaryota</taxon>
        <taxon>Sar</taxon>
        <taxon>Stramenopiles</taxon>
        <taxon>Oomycota</taxon>
        <taxon>Peronosporomycetes</taxon>
        <taxon>Peronosporales</taxon>
        <taxon>Peronosporaceae</taxon>
        <taxon>Phytophthora</taxon>
    </lineage>
</organism>
<dbReference type="Proteomes" id="UP000435112">
    <property type="component" value="Unassembled WGS sequence"/>
</dbReference>
<protein>
    <recommendedName>
        <fullName evidence="8">RxLR effector protein</fullName>
    </recommendedName>
</protein>
<evidence type="ECO:0000313" key="7">
    <source>
        <dbReference type="Proteomes" id="UP000435112"/>
    </source>
</evidence>
<dbReference type="Proteomes" id="UP000434957">
    <property type="component" value="Unassembled WGS sequence"/>
</dbReference>
<proteinExistence type="predicted"/>
<dbReference type="EMBL" id="QXFU01000021">
    <property type="protein sequence ID" value="KAE9047764.1"/>
    <property type="molecule type" value="Genomic_DNA"/>
</dbReference>
<evidence type="ECO:0000313" key="3">
    <source>
        <dbReference type="EMBL" id="KAE9051720.1"/>
    </source>
</evidence>
<keyword evidence="6" id="KW-1185">Reference proteome</keyword>
<evidence type="ECO:0000313" key="4">
    <source>
        <dbReference type="EMBL" id="KAE9358055.1"/>
    </source>
</evidence>
<name>A0A6A3P7R4_9STRA</name>
<comment type="caution">
    <text evidence="3">The sequence shown here is derived from an EMBL/GenBank/DDBJ whole genome shotgun (WGS) entry which is preliminary data.</text>
</comment>
<keyword evidence="1" id="KW-0732">Signal</keyword>
<dbReference type="AlphaFoldDB" id="A0A6A3P7R4"/>
<evidence type="ECO:0000313" key="2">
    <source>
        <dbReference type="EMBL" id="KAE9047764.1"/>
    </source>
</evidence>
<evidence type="ECO:0000313" key="6">
    <source>
        <dbReference type="Proteomes" id="UP000434957"/>
    </source>
</evidence>
<dbReference type="EMBL" id="QXFT01000041">
    <property type="protein sequence ID" value="KAE9358055.1"/>
    <property type="molecule type" value="Genomic_DNA"/>
</dbReference>
<gene>
    <name evidence="3" type="ORF">PR001_g1176</name>
    <name evidence="2" type="ORF">PR002_g848</name>
    <name evidence="4" type="ORF">PR003_g1475</name>
</gene>
<reference evidence="5 7" key="1">
    <citation type="submission" date="2018-09" db="EMBL/GenBank/DDBJ databases">
        <title>Genomic investigation of the strawberry pathogen Phytophthora fragariae indicates pathogenicity is determined by transcriptional variation in three key races.</title>
        <authorList>
            <person name="Adams T.M."/>
            <person name="Armitage A.D."/>
            <person name="Sobczyk M.K."/>
            <person name="Bates H.J."/>
            <person name="Dunwell J.M."/>
            <person name="Nellist C.F."/>
            <person name="Harrison R.J."/>
        </authorList>
    </citation>
    <scope>NUCLEOTIDE SEQUENCE [LARGE SCALE GENOMIC DNA]</scope>
    <source>
        <strain evidence="3 5">SCRP249</strain>
        <strain evidence="2 7">SCRP324</strain>
        <strain evidence="4 6">SCRP333</strain>
    </source>
</reference>
<feature type="signal peptide" evidence="1">
    <location>
        <begin position="1"/>
        <end position="17"/>
    </location>
</feature>
<dbReference type="Proteomes" id="UP000429607">
    <property type="component" value="Unassembled WGS sequence"/>
</dbReference>